<dbReference type="eggNOG" id="COG2375">
    <property type="taxonomic scope" value="Bacteria"/>
</dbReference>
<evidence type="ECO:0000313" key="3">
    <source>
        <dbReference type="EMBL" id="ABL69870.1"/>
    </source>
</evidence>
<dbReference type="Proteomes" id="UP000000361">
    <property type="component" value="Chromosome 1"/>
</dbReference>
<evidence type="ECO:0000313" key="4">
    <source>
        <dbReference type="Proteomes" id="UP000000361"/>
    </source>
</evidence>
<dbReference type="InterPro" id="IPR017938">
    <property type="entry name" value="Riboflavin_synthase-like_b-brl"/>
</dbReference>
<dbReference type="Pfam" id="PF08021">
    <property type="entry name" value="FAD_binding_9"/>
    <property type="match status" value="1"/>
</dbReference>
<evidence type="ECO:0000256" key="1">
    <source>
        <dbReference type="ARBA" id="ARBA00035644"/>
    </source>
</evidence>
<evidence type="ECO:0000259" key="2">
    <source>
        <dbReference type="PROSITE" id="PS51384"/>
    </source>
</evidence>
<dbReference type="PROSITE" id="PS51384">
    <property type="entry name" value="FAD_FR"/>
    <property type="match status" value="1"/>
</dbReference>
<dbReference type="Gene3D" id="2.40.30.10">
    <property type="entry name" value="Translation factors"/>
    <property type="match status" value="1"/>
</dbReference>
<dbReference type="PANTHER" id="PTHR30157">
    <property type="entry name" value="FERRIC REDUCTASE, NADPH-DEPENDENT"/>
    <property type="match status" value="1"/>
</dbReference>
<dbReference type="InterPro" id="IPR007037">
    <property type="entry name" value="SIP_rossman_dom"/>
</dbReference>
<dbReference type="GO" id="GO:0016491">
    <property type="term" value="F:oxidoreductase activity"/>
    <property type="evidence" value="ECO:0007669"/>
    <property type="project" value="InterPro"/>
</dbReference>
<proteinExistence type="inferred from homology"/>
<reference evidence="4" key="1">
    <citation type="submission" date="2006-12" db="EMBL/GenBank/DDBJ databases">
        <title>Complete sequence of chromosome 1 of Paracoccus denitrificans PD1222.</title>
        <authorList>
            <person name="Copeland A."/>
            <person name="Lucas S."/>
            <person name="Lapidus A."/>
            <person name="Barry K."/>
            <person name="Detter J.C."/>
            <person name="Glavina del Rio T."/>
            <person name="Hammon N."/>
            <person name="Israni S."/>
            <person name="Dalin E."/>
            <person name="Tice H."/>
            <person name="Pitluck S."/>
            <person name="Munk A.C."/>
            <person name="Brettin T."/>
            <person name="Bruce D."/>
            <person name="Han C."/>
            <person name="Tapia R."/>
            <person name="Gilna P."/>
            <person name="Schmutz J."/>
            <person name="Larimer F."/>
            <person name="Land M."/>
            <person name="Hauser L."/>
            <person name="Kyrpides N."/>
            <person name="Lykidis A."/>
            <person name="Spiro S."/>
            <person name="Richardson D.J."/>
            <person name="Moir J.W.B."/>
            <person name="Ferguson S.J."/>
            <person name="van Spanning R.J.M."/>
            <person name="Richardson P."/>
        </authorList>
    </citation>
    <scope>NUCLEOTIDE SEQUENCE [LARGE SCALE GENOMIC DNA]</scope>
    <source>
        <strain evidence="4">Pd 1222</strain>
    </source>
</reference>
<dbReference type="InterPro" id="IPR017927">
    <property type="entry name" value="FAD-bd_FR_type"/>
</dbReference>
<dbReference type="STRING" id="318586.Pden_1773"/>
<keyword evidence="4" id="KW-1185">Reference proteome</keyword>
<accession>A1B2X6</accession>
<dbReference type="InterPro" id="IPR039374">
    <property type="entry name" value="SIP_fam"/>
</dbReference>
<dbReference type="SUPFAM" id="SSF63380">
    <property type="entry name" value="Riboflavin synthase domain-like"/>
    <property type="match status" value="1"/>
</dbReference>
<dbReference type="Gene3D" id="3.30.310.50">
    <property type="entry name" value="Alpha-D-phosphohexomutase, C-terminal domain"/>
    <property type="match status" value="1"/>
</dbReference>
<dbReference type="RefSeq" id="WP_011748068.1">
    <property type="nucleotide sequence ID" value="NC_008686.1"/>
</dbReference>
<dbReference type="InterPro" id="IPR014543">
    <property type="entry name" value="UCP028291"/>
</dbReference>
<dbReference type="EnsemblBacteria" id="ABL69870">
    <property type="protein sequence ID" value="ABL69870"/>
    <property type="gene ID" value="Pden_1773"/>
</dbReference>
<dbReference type="CDD" id="cd06193">
    <property type="entry name" value="siderophore_interacting"/>
    <property type="match status" value="1"/>
</dbReference>
<name>A1B2X6_PARDP</name>
<organism evidence="3 4">
    <name type="scientific">Paracoccus denitrificans (strain Pd 1222)</name>
    <dbReference type="NCBI Taxonomy" id="318586"/>
    <lineage>
        <taxon>Bacteria</taxon>
        <taxon>Pseudomonadati</taxon>
        <taxon>Pseudomonadota</taxon>
        <taxon>Alphaproteobacteria</taxon>
        <taxon>Rhodobacterales</taxon>
        <taxon>Paracoccaceae</taxon>
        <taxon>Paracoccus</taxon>
    </lineage>
</organism>
<gene>
    <name evidence="3" type="ordered locus">Pden_1773</name>
</gene>
<dbReference type="Gene3D" id="3.40.50.80">
    <property type="entry name" value="Nucleotide-binding domain of ferredoxin-NADP reductase (FNR) module"/>
    <property type="match status" value="1"/>
</dbReference>
<protein>
    <submittedName>
        <fullName evidence="3">Siderophore-interacting protein</fullName>
    </submittedName>
</protein>
<feature type="domain" description="FAD-binding FR-type" evidence="2">
    <location>
        <begin position="106"/>
        <end position="231"/>
    </location>
</feature>
<dbReference type="GeneID" id="93450166"/>
<dbReference type="KEGG" id="pde:Pden_1773"/>
<dbReference type="Pfam" id="PF04954">
    <property type="entry name" value="SIP"/>
    <property type="match status" value="1"/>
</dbReference>
<dbReference type="InterPro" id="IPR013113">
    <property type="entry name" value="SIP_FAD-bd"/>
</dbReference>
<comment type="similarity">
    <text evidence="1">Belongs to the SIP oxidoreductase family.</text>
</comment>
<sequence length="354" mass="39781">MARKLVARSRIALSQPEKTVAALCRHLADHHASHRRDGDTHHLRMFEASARLHLRPAAAEIVVEAPAIKPLYFMRQMLAEHVLEFAAPEVPQIRWEGDGTELRRPPNFQVMRVAGMQDLTPHMRRLTLAGPDVSRFDQLDALHLNVLVQKPGLATPQWPRVGDSGQVVWDDPPNRPDFRKYTVRSVDRVRGRIHVDFLLHQTFGPGSDLAARAAPGDEIGIVGPGGGGLRAADWYGFAGDETALPAIARMLEHLPPEARGRALIEVEDEAEIQPVETRSQVAVDWLLRRGEAPGARLLAELRATVLPVEGRRYLWVGCEYRAFRDIRAWQRDATDLGRDEHLIVSYWRQGMTAE</sequence>
<dbReference type="Pfam" id="PF09981">
    <property type="entry name" value="DUF2218"/>
    <property type="match status" value="1"/>
</dbReference>
<dbReference type="AlphaFoldDB" id="A1B2X6"/>
<dbReference type="HOGENOM" id="CLU_040923_0_0_5"/>
<dbReference type="InterPro" id="IPR039261">
    <property type="entry name" value="FNR_nucleotide-bd"/>
</dbReference>
<dbReference type="EMBL" id="CP000489">
    <property type="protein sequence ID" value="ABL69870.1"/>
    <property type="molecule type" value="Genomic_DNA"/>
</dbReference>
<dbReference type="OrthoDB" id="9814826at2"/>
<dbReference type="PANTHER" id="PTHR30157:SF0">
    <property type="entry name" value="NADPH-DEPENDENT FERRIC-CHELATE REDUCTASE"/>
    <property type="match status" value="1"/>
</dbReference>